<dbReference type="InterPro" id="IPR035965">
    <property type="entry name" value="PAS-like_dom_sf"/>
</dbReference>
<evidence type="ECO:0000256" key="1">
    <source>
        <dbReference type="ARBA" id="ARBA00000085"/>
    </source>
</evidence>
<dbReference type="SUPFAM" id="SSF47384">
    <property type="entry name" value="Homodimeric domain of signal transducing histidine kinase"/>
    <property type="match status" value="1"/>
</dbReference>
<dbReference type="SMART" id="SM00387">
    <property type="entry name" value="HATPase_c"/>
    <property type="match status" value="1"/>
</dbReference>
<feature type="domain" description="PAC" evidence="10">
    <location>
        <begin position="226"/>
        <end position="278"/>
    </location>
</feature>
<dbReference type="PANTHER" id="PTHR43304">
    <property type="entry name" value="PHYTOCHROME-LIKE PROTEIN CPH1"/>
    <property type="match status" value="1"/>
</dbReference>
<dbReference type="InterPro" id="IPR036097">
    <property type="entry name" value="HisK_dim/P_sf"/>
</dbReference>
<feature type="domain" description="Histidine kinase" evidence="8">
    <location>
        <begin position="298"/>
        <end position="514"/>
    </location>
</feature>
<dbReference type="InterPro" id="IPR013767">
    <property type="entry name" value="PAS_fold"/>
</dbReference>
<evidence type="ECO:0000259" key="9">
    <source>
        <dbReference type="PROSITE" id="PS50112"/>
    </source>
</evidence>
<sequence>MRRQWAAGAGLRLTYRRHEAGKLLRESEARYRAVVEDQEELIRRFKPDYTLTFVNRAFCRYFGQTAEELLGQSFMKLIPCEDHEGVRCQMESLSPDNPVAVAERRFAMPHGEVRWQEWVNRAIFDQHGNIVEYQSVGRDITSQKKVEQQLKESEARYRAIVEDQEELIRRFRPDGTLTFVNRAFCRYFNKTASELLGLNFIHLIPQEDHKMVRQQIALLTPDDPVAHAERRFIGPDGKVRWQHWINRAIFDEIGRVVEYQSVGRDITAQKEAEIKISEAREAIARAARVTTLAIIGGGIAHEINQPLNAIRVLAETGLHLCQANAEPGKVLQCIRDVSGQVDRIDAIVNHLRSFLRTTQMVEYVPCDLNAVIESSLSYVSNQLFAHHITVRKELLPGLPLVNGSFVRFEEVVLNLVMNAMQALEGKAGQCKEIIIRTWFDEDVYITVSDNGPGIDSAICSRIFEPFFTTKKMGDSMGLGLSIVELIVAACNGSIKVGNIDGGGMLVQVSLPAISNV</sequence>
<feature type="domain" description="PAS" evidence="9">
    <location>
        <begin position="27"/>
        <end position="97"/>
    </location>
</feature>
<evidence type="ECO:0000256" key="3">
    <source>
        <dbReference type="ARBA" id="ARBA00022553"/>
    </source>
</evidence>
<evidence type="ECO:0000256" key="5">
    <source>
        <dbReference type="ARBA" id="ARBA00022777"/>
    </source>
</evidence>
<dbReference type="InterPro" id="IPR003594">
    <property type="entry name" value="HATPase_dom"/>
</dbReference>
<feature type="domain" description="PAS" evidence="9">
    <location>
        <begin position="153"/>
        <end position="223"/>
    </location>
</feature>
<dbReference type="Pfam" id="PF00512">
    <property type="entry name" value="HisKA"/>
    <property type="match status" value="1"/>
</dbReference>
<dbReference type="InterPro" id="IPR036890">
    <property type="entry name" value="HATPase_C_sf"/>
</dbReference>
<dbReference type="PROSITE" id="PS50109">
    <property type="entry name" value="HIS_KIN"/>
    <property type="match status" value="1"/>
</dbReference>
<dbReference type="EMBL" id="SLUI01000005">
    <property type="protein sequence ID" value="TCL37798.1"/>
    <property type="molecule type" value="Genomic_DNA"/>
</dbReference>
<evidence type="ECO:0000256" key="7">
    <source>
        <dbReference type="SAM" id="Coils"/>
    </source>
</evidence>
<dbReference type="CDD" id="cd00130">
    <property type="entry name" value="PAS"/>
    <property type="match status" value="2"/>
</dbReference>
<dbReference type="SMART" id="SM00091">
    <property type="entry name" value="PAS"/>
    <property type="match status" value="2"/>
</dbReference>
<dbReference type="GO" id="GO:0006355">
    <property type="term" value="P:regulation of DNA-templated transcription"/>
    <property type="evidence" value="ECO:0007669"/>
    <property type="project" value="InterPro"/>
</dbReference>
<dbReference type="PRINTS" id="PR00344">
    <property type="entry name" value="BCTRLSENSOR"/>
</dbReference>
<gene>
    <name evidence="11" type="ORF">EV210_105235</name>
</gene>
<evidence type="ECO:0000259" key="10">
    <source>
        <dbReference type="PROSITE" id="PS50113"/>
    </source>
</evidence>
<dbReference type="RefSeq" id="WP_132078917.1">
    <property type="nucleotide sequence ID" value="NZ_SLUI01000005.1"/>
</dbReference>
<keyword evidence="4" id="KW-0808">Transferase</keyword>
<dbReference type="SUPFAM" id="SSF55874">
    <property type="entry name" value="ATPase domain of HSP90 chaperone/DNA topoisomerase II/histidine kinase"/>
    <property type="match status" value="1"/>
</dbReference>
<evidence type="ECO:0000313" key="12">
    <source>
        <dbReference type="Proteomes" id="UP000295063"/>
    </source>
</evidence>
<name>A0A4R1Q2C0_9FIRM</name>
<dbReference type="SMART" id="SM00086">
    <property type="entry name" value="PAC"/>
    <property type="match status" value="2"/>
</dbReference>
<comment type="caution">
    <text evidence="11">The sequence shown here is derived from an EMBL/GenBank/DDBJ whole genome shotgun (WGS) entry which is preliminary data.</text>
</comment>
<dbReference type="InterPro" id="IPR000014">
    <property type="entry name" value="PAS"/>
</dbReference>
<dbReference type="InterPro" id="IPR003661">
    <property type="entry name" value="HisK_dim/P_dom"/>
</dbReference>
<dbReference type="PANTHER" id="PTHR43304:SF1">
    <property type="entry name" value="PAC DOMAIN-CONTAINING PROTEIN"/>
    <property type="match status" value="1"/>
</dbReference>
<dbReference type="PROSITE" id="PS50113">
    <property type="entry name" value="PAC"/>
    <property type="match status" value="2"/>
</dbReference>
<dbReference type="AlphaFoldDB" id="A0A4R1Q2C0"/>
<protein>
    <recommendedName>
        <fullName evidence="2">histidine kinase</fullName>
        <ecNumber evidence="2">2.7.13.3</ecNumber>
    </recommendedName>
</protein>
<dbReference type="Pfam" id="PF00989">
    <property type="entry name" value="PAS"/>
    <property type="match status" value="2"/>
</dbReference>
<dbReference type="GO" id="GO:0000155">
    <property type="term" value="F:phosphorelay sensor kinase activity"/>
    <property type="evidence" value="ECO:0007669"/>
    <property type="project" value="InterPro"/>
</dbReference>
<evidence type="ECO:0000256" key="4">
    <source>
        <dbReference type="ARBA" id="ARBA00022679"/>
    </source>
</evidence>
<dbReference type="InterPro" id="IPR052162">
    <property type="entry name" value="Sensor_kinase/Photoreceptor"/>
</dbReference>
<keyword evidence="12" id="KW-1185">Reference proteome</keyword>
<comment type="catalytic activity">
    <reaction evidence="1">
        <text>ATP + protein L-histidine = ADP + protein N-phospho-L-histidine.</text>
        <dbReference type="EC" id="2.7.13.3"/>
    </reaction>
</comment>
<dbReference type="Gene3D" id="1.10.287.130">
    <property type="match status" value="1"/>
</dbReference>
<dbReference type="Gene3D" id="3.30.565.10">
    <property type="entry name" value="Histidine kinase-like ATPase, C-terminal domain"/>
    <property type="match status" value="1"/>
</dbReference>
<evidence type="ECO:0000313" key="11">
    <source>
        <dbReference type="EMBL" id="TCL37798.1"/>
    </source>
</evidence>
<proteinExistence type="predicted"/>
<keyword evidence="5" id="KW-0418">Kinase</keyword>
<accession>A0A4R1Q2C0</accession>
<dbReference type="InterPro" id="IPR004358">
    <property type="entry name" value="Sig_transdc_His_kin-like_C"/>
</dbReference>
<dbReference type="SUPFAM" id="SSF55785">
    <property type="entry name" value="PYP-like sensor domain (PAS domain)"/>
    <property type="match status" value="2"/>
</dbReference>
<organism evidence="11 12">
    <name type="scientific">Anaerospora hongkongensis</name>
    <dbReference type="NCBI Taxonomy" id="244830"/>
    <lineage>
        <taxon>Bacteria</taxon>
        <taxon>Bacillati</taxon>
        <taxon>Bacillota</taxon>
        <taxon>Negativicutes</taxon>
        <taxon>Selenomonadales</taxon>
        <taxon>Sporomusaceae</taxon>
        <taxon>Anaerospora</taxon>
    </lineage>
</organism>
<keyword evidence="3" id="KW-0597">Phosphoprotein</keyword>
<dbReference type="InterPro" id="IPR000700">
    <property type="entry name" value="PAS-assoc_C"/>
</dbReference>
<feature type="coiled-coil region" evidence="7">
    <location>
        <begin position="143"/>
        <end position="170"/>
    </location>
</feature>
<dbReference type="Pfam" id="PF02518">
    <property type="entry name" value="HATPase_c"/>
    <property type="match status" value="1"/>
</dbReference>
<dbReference type="NCBIfam" id="TIGR00229">
    <property type="entry name" value="sensory_box"/>
    <property type="match status" value="2"/>
</dbReference>
<dbReference type="PROSITE" id="PS50112">
    <property type="entry name" value="PAS"/>
    <property type="match status" value="2"/>
</dbReference>
<evidence type="ECO:0000259" key="8">
    <source>
        <dbReference type="PROSITE" id="PS50109"/>
    </source>
</evidence>
<evidence type="ECO:0000256" key="6">
    <source>
        <dbReference type="ARBA" id="ARBA00023012"/>
    </source>
</evidence>
<dbReference type="InterPro" id="IPR001610">
    <property type="entry name" value="PAC"/>
</dbReference>
<feature type="domain" description="PAC" evidence="10">
    <location>
        <begin position="100"/>
        <end position="152"/>
    </location>
</feature>
<keyword evidence="6" id="KW-0902">Two-component regulatory system</keyword>
<evidence type="ECO:0000256" key="2">
    <source>
        <dbReference type="ARBA" id="ARBA00012438"/>
    </source>
</evidence>
<dbReference type="OrthoDB" id="9784397at2"/>
<reference evidence="11 12" key="1">
    <citation type="submission" date="2019-03" db="EMBL/GenBank/DDBJ databases">
        <title>Genomic Encyclopedia of Type Strains, Phase IV (KMG-IV): sequencing the most valuable type-strain genomes for metagenomic binning, comparative biology and taxonomic classification.</title>
        <authorList>
            <person name="Goeker M."/>
        </authorList>
    </citation>
    <scope>NUCLEOTIDE SEQUENCE [LARGE SCALE GENOMIC DNA]</scope>
    <source>
        <strain evidence="11 12">DSM 15969</strain>
    </source>
</reference>
<dbReference type="Gene3D" id="3.30.450.20">
    <property type="entry name" value="PAS domain"/>
    <property type="match status" value="2"/>
</dbReference>
<dbReference type="EC" id="2.7.13.3" evidence="2"/>
<dbReference type="CDD" id="cd00082">
    <property type="entry name" value="HisKA"/>
    <property type="match status" value="1"/>
</dbReference>
<dbReference type="InterPro" id="IPR005467">
    <property type="entry name" value="His_kinase_dom"/>
</dbReference>
<keyword evidence="7" id="KW-0175">Coiled coil</keyword>
<dbReference type="Proteomes" id="UP000295063">
    <property type="component" value="Unassembled WGS sequence"/>
</dbReference>